<evidence type="ECO:0008006" key="3">
    <source>
        <dbReference type="Google" id="ProtNLM"/>
    </source>
</evidence>
<protein>
    <recommendedName>
        <fullName evidence="3">Hypervirulence associated protein TUDOR domain-containing protein</fullName>
    </recommendedName>
</protein>
<evidence type="ECO:0000313" key="2">
    <source>
        <dbReference type="Proteomes" id="UP001550044"/>
    </source>
</evidence>
<organism evidence="1 2">
    <name type="scientific">Streptomyces sp. 900116325</name>
    <dbReference type="NCBI Taxonomy" id="3154295"/>
    <lineage>
        <taxon>Bacteria</taxon>
        <taxon>Bacillati</taxon>
        <taxon>Actinomycetota</taxon>
        <taxon>Actinomycetes</taxon>
        <taxon>Kitasatosporales</taxon>
        <taxon>Streptomycetaceae</taxon>
        <taxon>Streptomyces</taxon>
    </lineage>
</organism>
<comment type="caution">
    <text evidence="1">The sequence shown here is derived from an EMBL/GenBank/DDBJ whole genome shotgun (WGS) entry which is preliminary data.</text>
</comment>
<name>A0ABV2UL61_9ACTN</name>
<dbReference type="Proteomes" id="UP001550044">
    <property type="component" value="Unassembled WGS sequence"/>
</dbReference>
<reference evidence="1 2" key="1">
    <citation type="submission" date="2024-06" db="EMBL/GenBank/DDBJ databases">
        <title>The Natural Products Discovery Center: Release of the First 8490 Sequenced Strains for Exploring Actinobacteria Biosynthetic Diversity.</title>
        <authorList>
            <person name="Kalkreuter E."/>
            <person name="Kautsar S.A."/>
            <person name="Yang D."/>
            <person name="Bader C.D."/>
            <person name="Teijaro C.N."/>
            <person name="Fluegel L."/>
            <person name="Davis C.M."/>
            <person name="Simpson J.R."/>
            <person name="Lauterbach L."/>
            <person name="Steele A.D."/>
            <person name="Gui C."/>
            <person name="Meng S."/>
            <person name="Li G."/>
            <person name="Viehrig K."/>
            <person name="Ye F."/>
            <person name="Su P."/>
            <person name="Kiefer A.F."/>
            <person name="Nichols A."/>
            <person name="Cepeda A.J."/>
            <person name="Yan W."/>
            <person name="Fan B."/>
            <person name="Jiang Y."/>
            <person name="Adhikari A."/>
            <person name="Zheng C.-J."/>
            <person name="Schuster L."/>
            <person name="Cowan T.M."/>
            <person name="Smanski M.J."/>
            <person name="Chevrette M.G."/>
            <person name="De Carvalho L.P.S."/>
            <person name="Shen B."/>
        </authorList>
    </citation>
    <scope>NUCLEOTIDE SEQUENCE [LARGE SCALE GENOMIC DNA]</scope>
    <source>
        <strain evidence="1 2">NPDC005137</strain>
    </source>
</reference>
<dbReference type="EMBL" id="JBEXIP010000063">
    <property type="protein sequence ID" value="MET8438581.1"/>
    <property type="molecule type" value="Genomic_DNA"/>
</dbReference>
<dbReference type="RefSeq" id="WP_158715936.1">
    <property type="nucleotide sequence ID" value="NZ_JBEOSG010000003.1"/>
</dbReference>
<proteinExistence type="predicted"/>
<gene>
    <name evidence="1" type="ORF">ABZV61_38930</name>
</gene>
<sequence>MPYRKGQYVEYRDQQDELQRGEIRSAEGSGAQARYAVQNEATMREDKVSENQIEREL</sequence>
<evidence type="ECO:0000313" key="1">
    <source>
        <dbReference type="EMBL" id="MET8438581.1"/>
    </source>
</evidence>
<keyword evidence="2" id="KW-1185">Reference proteome</keyword>
<accession>A0ABV2UL61</accession>